<dbReference type="GO" id="GO:0005975">
    <property type="term" value="P:carbohydrate metabolic process"/>
    <property type="evidence" value="ECO:0007669"/>
    <property type="project" value="InterPro"/>
</dbReference>
<dbReference type="Pfam" id="PF02838">
    <property type="entry name" value="Glyco_hydro_20b"/>
    <property type="match status" value="1"/>
</dbReference>
<feature type="domain" description="Glycoside hydrolase family 20 catalytic" evidence="8">
    <location>
        <begin position="154"/>
        <end position="486"/>
    </location>
</feature>
<sequence length="521" mass="58216">MKNRIVTIIGLFALLSTASAAGPKADFNVIPVPRTICAGTSAPFVLDSNTKIYYEEGQKRNAAFLQQYITDITGIVPELTDRPRKRGTISLRVKDTSSDAEGYTLTVDKKNIHIVGNSPAGVFYAIQTLRKALPAGQASEVEIPSCIVEDSPRFAYRGVHLDVVRHFFPVDSVKRYIDIIALHNVNRFHWHLTDDQGWRVEIKSRPRLTSVGAYRKQTAGDGTPHGGFYTQDEIRDIIRYAQERYITIIPEIDIPGHSAAALASYPEIGCTGGPYGVCEVWGGPADVLCAGKDETMQFLQDVFTEIAGLFPSQYIHIGGDECPKQRWKECRACQAKIKELGIVPDKKHSAEQKLQSYVMVSVEKFLAAKGRKVIGWDEILEGGLGPDATVHSWRGMGGAVEAVKQGHDAILSPTSHCYFDYDQEKVTQIDKVYSLNPVPEGFDSEKMTHILGVQANVWTEYMPTFGRVQYMLLPRLAALSEVQWSQPGRMDYSAFLQRLRHLAQIYDKYGYNYAKVIDIFK</sequence>
<dbReference type="PANTHER" id="PTHR22600">
    <property type="entry name" value="BETA-HEXOSAMINIDASE"/>
    <property type="match status" value="1"/>
</dbReference>
<keyword evidence="7" id="KW-0732">Signal</keyword>
<proteinExistence type="inferred from homology"/>
<comment type="catalytic activity">
    <reaction evidence="1">
        <text>Hydrolysis of terminal non-reducing N-acetyl-D-hexosamine residues in N-acetyl-beta-D-hexosaminides.</text>
        <dbReference type="EC" id="3.2.1.52"/>
    </reaction>
</comment>
<name>A0A7G1HW27_9BACT</name>
<dbReference type="EC" id="3.2.1.52" evidence="3"/>
<feature type="active site" description="Proton donor" evidence="6">
    <location>
        <position position="321"/>
    </location>
</feature>
<evidence type="ECO:0000313" key="10">
    <source>
        <dbReference type="EMBL" id="BCI61847.1"/>
    </source>
</evidence>
<comment type="similarity">
    <text evidence="2">Belongs to the glycosyl hydrolase 20 family.</text>
</comment>
<evidence type="ECO:0000256" key="3">
    <source>
        <dbReference type="ARBA" id="ARBA00012663"/>
    </source>
</evidence>
<dbReference type="AlphaFoldDB" id="A0A7G1HW27"/>
<dbReference type="GO" id="GO:0004563">
    <property type="term" value="F:beta-N-acetylhexosaminidase activity"/>
    <property type="evidence" value="ECO:0007669"/>
    <property type="project" value="UniProtKB-EC"/>
</dbReference>
<dbReference type="InterPro" id="IPR025705">
    <property type="entry name" value="Beta_hexosaminidase_sua/sub"/>
</dbReference>
<dbReference type="InterPro" id="IPR015882">
    <property type="entry name" value="HEX_bac_N"/>
</dbReference>
<dbReference type="CDD" id="cd06563">
    <property type="entry name" value="GH20_chitobiase-like"/>
    <property type="match status" value="1"/>
</dbReference>
<evidence type="ECO:0000259" key="8">
    <source>
        <dbReference type="Pfam" id="PF00728"/>
    </source>
</evidence>
<accession>A0A7G1HW27</accession>
<evidence type="ECO:0000256" key="4">
    <source>
        <dbReference type="ARBA" id="ARBA00022801"/>
    </source>
</evidence>
<evidence type="ECO:0000256" key="1">
    <source>
        <dbReference type="ARBA" id="ARBA00001231"/>
    </source>
</evidence>
<dbReference type="Gene3D" id="3.20.20.80">
    <property type="entry name" value="Glycosidases"/>
    <property type="match status" value="1"/>
</dbReference>
<dbReference type="Proteomes" id="UP000594042">
    <property type="component" value="Chromosome"/>
</dbReference>
<dbReference type="InterPro" id="IPR017853">
    <property type="entry name" value="GH"/>
</dbReference>
<dbReference type="Pfam" id="PF00728">
    <property type="entry name" value="Glyco_hydro_20"/>
    <property type="match status" value="1"/>
</dbReference>
<keyword evidence="5" id="KW-0326">Glycosidase</keyword>
<feature type="domain" description="Beta-hexosaminidase bacterial type N-terminal" evidence="9">
    <location>
        <begin position="28"/>
        <end position="150"/>
    </location>
</feature>
<dbReference type="EMBL" id="AP023322">
    <property type="protein sequence ID" value="BCI61847.1"/>
    <property type="molecule type" value="Genomic_DNA"/>
</dbReference>
<evidence type="ECO:0000256" key="2">
    <source>
        <dbReference type="ARBA" id="ARBA00006285"/>
    </source>
</evidence>
<evidence type="ECO:0000256" key="6">
    <source>
        <dbReference type="PIRSR" id="PIRSR625705-1"/>
    </source>
</evidence>
<keyword evidence="4" id="KW-0378">Hydrolase</keyword>
<dbReference type="GO" id="GO:0030203">
    <property type="term" value="P:glycosaminoglycan metabolic process"/>
    <property type="evidence" value="ECO:0007669"/>
    <property type="project" value="TreeGrafter"/>
</dbReference>
<dbReference type="KEGG" id="copr:Cop2CBH44_02000"/>
<evidence type="ECO:0000256" key="7">
    <source>
        <dbReference type="SAM" id="SignalP"/>
    </source>
</evidence>
<dbReference type="Gene3D" id="3.30.379.10">
    <property type="entry name" value="Chitobiase/beta-hexosaminidase domain 2-like"/>
    <property type="match status" value="1"/>
</dbReference>
<dbReference type="InterPro" id="IPR029018">
    <property type="entry name" value="Hex-like_dom2"/>
</dbReference>
<dbReference type="SUPFAM" id="SSF51445">
    <property type="entry name" value="(Trans)glycosidases"/>
    <property type="match status" value="1"/>
</dbReference>
<dbReference type="GO" id="GO:0016020">
    <property type="term" value="C:membrane"/>
    <property type="evidence" value="ECO:0007669"/>
    <property type="project" value="TreeGrafter"/>
</dbReference>
<protein>
    <recommendedName>
        <fullName evidence="3">beta-N-acetylhexosaminidase</fullName>
        <ecNumber evidence="3">3.2.1.52</ecNumber>
    </recommendedName>
</protein>
<organism evidence="10 11">
    <name type="scientific">Coprobacter secundus subsp. similis</name>
    <dbReference type="NCBI Taxonomy" id="2751153"/>
    <lineage>
        <taxon>Bacteria</taxon>
        <taxon>Pseudomonadati</taxon>
        <taxon>Bacteroidota</taxon>
        <taxon>Bacteroidia</taxon>
        <taxon>Bacteroidales</taxon>
        <taxon>Barnesiellaceae</taxon>
        <taxon>Coprobacter</taxon>
    </lineage>
</organism>
<dbReference type="RefSeq" id="WP_200755389.1">
    <property type="nucleotide sequence ID" value="NZ_AP023322.1"/>
</dbReference>
<dbReference type="InterPro" id="IPR015883">
    <property type="entry name" value="Glyco_hydro_20_cat"/>
</dbReference>
<dbReference type="SUPFAM" id="SSF55545">
    <property type="entry name" value="beta-N-acetylhexosaminidase-like domain"/>
    <property type="match status" value="1"/>
</dbReference>
<evidence type="ECO:0000313" key="11">
    <source>
        <dbReference type="Proteomes" id="UP000594042"/>
    </source>
</evidence>
<dbReference type="PANTHER" id="PTHR22600:SF57">
    <property type="entry name" value="BETA-N-ACETYLHEXOSAMINIDASE"/>
    <property type="match status" value="1"/>
</dbReference>
<keyword evidence="11" id="KW-1185">Reference proteome</keyword>
<feature type="chain" id="PRO_5028821145" description="beta-N-acetylhexosaminidase" evidence="7">
    <location>
        <begin position="21"/>
        <end position="521"/>
    </location>
</feature>
<feature type="signal peptide" evidence="7">
    <location>
        <begin position="1"/>
        <end position="20"/>
    </location>
</feature>
<gene>
    <name evidence="10" type="ORF">Cop2CBH44_02000</name>
</gene>
<dbReference type="PRINTS" id="PR00738">
    <property type="entry name" value="GLHYDRLASE20"/>
</dbReference>
<evidence type="ECO:0000256" key="5">
    <source>
        <dbReference type="ARBA" id="ARBA00023295"/>
    </source>
</evidence>
<evidence type="ECO:0000259" key="9">
    <source>
        <dbReference type="Pfam" id="PF02838"/>
    </source>
</evidence>
<reference evidence="11" key="1">
    <citation type="submission" date="2020-07" db="EMBL/GenBank/DDBJ databases">
        <title>Complete genome sequencing of Coprobacter sp. strain 2CBH44.</title>
        <authorList>
            <person name="Sakamoto M."/>
            <person name="Murakami T."/>
            <person name="Mori H."/>
        </authorList>
    </citation>
    <scope>NUCLEOTIDE SEQUENCE [LARGE SCALE GENOMIC DNA]</scope>
    <source>
        <strain evidence="11">2CBH44</strain>
    </source>
</reference>